<evidence type="ECO:0000256" key="3">
    <source>
        <dbReference type="SAM" id="Phobius"/>
    </source>
</evidence>
<organism evidence="4 5">
    <name type="scientific">Peptostreptococcus russellii</name>
    <dbReference type="NCBI Taxonomy" id="215200"/>
    <lineage>
        <taxon>Bacteria</taxon>
        <taxon>Bacillati</taxon>
        <taxon>Bacillota</taxon>
        <taxon>Clostridia</taxon>
        <taxon>Peptostreptococcales</taxon>
        <taxon>Peptostreptococcaceae</taxon>
        <taxon>Peptostreptococcus</taxon>
    </lineage>
</organism>
<keyword evidence="3" id="KW-0472">Membrane</keyword>
<dbReference type="EMBL" id="JYGE01000001">
    <property type="protein sequence ID" value="PSJ32334.1"/>
    <property type="molecule type" value="Genomic_DNA"/>
</dbReference>
<keyword evidence="2 3" id="KW-1133">Transmembrane helix</keyword>
<dbReference type="Proteomes" id="UP000241434">
    <property type="component" value="Unassembled WGS sequence"/>
</dbReference>
<feature type="transmembrane region" description="Helical" evidence="3">
    <location>
        <begin position="16"/>
        <end position="44"/>
    </location>
</feature>
<dbReference type="InterPro" id="IPR009825">
    <property type="entry name" value="ECF_substrate-spec-like"/>
</dbReference>
<evidence type="ECO:0000313" key="5">
    <source>
        <dbReference type="Proteomes" id="UP000241434"/>
    </source>
</evidence>
<dbReference type="Pfam" id="PF07155">
    <property type="entry name" value="ECF-ribofla_trS"/>
    <property type="match status" value="1"/>
</dbReference>
<name>A0A2P7Q2Z0_9FIRM</name>
<dbReference type="Gene3D" id="1.10.1760.20">
    <property type="match status" value="1"/>
</dbReference>
<dbReference type="RefSeq" id="WP_106775952.1">
    <property type="nucleotide sequence ID" value="NZ_JYGE01000001.1"/>
</dbReference>
<protein>
    <submittedName>
        <fullName evidence="4">Membrane protein</fullName>
    </submittedName>
</protein>
<dbReference type="AlphaFoldDB" id="A0A2P7Q2Z0"/>
<comment type="caution">
    <text evidence="4">The sequence shown here is derived from an EMBL/GenBank/DDBJ whole genome shotgun (WGS) entry which is preliminary data.</text>
</comment>
<evidence type="ECO:0000313" key="4">
    <source>
        <dbReference type="EMBL" id="PSJ32334.1"/>
    </source>
</evidence>
<gene>
    <name evidence="4" type="ORF">UF10_00800</name>
</gene>
<proteinExistence type="predicted"/>
<dbReference type="PANTHER" id="PTHR37815:SF3">
    <property type="entry name" value="UPF0397 PROTEIN SPR0429"/>
    <property type="match status" value="1"/>
</dbReference>
<keyword evidence="1 3" id="KW-0812">Transmembrane</keyword>
<evidence type="ECO:0000256" key="2">
    <source>
        <dbReference type="ARBA" id="ARBA00022989"/>
    </source>
</evidence>
<evidence type="ECO:0000256" key="1">
    <source>
        <dbReference type="ARBA" id="ARBA00022692"/>
    </source>
</evidence>
<keyword evidence="5" id="KW-1185">Reference proteome</keyword>
<feature type="transmembrane region" description="Helical" evidence="3">
    <location>
        <begin position="111"/>
        <end position="136"/>
    </location>
</feature>
<feature type="transmembrane region" description="Helical" evidence="3">
    <location>
        <begin position="64"/>
        <end position="90"/>
    </location>
</feature>
<sequence>MSSHTYEANKFQTKDFVICGILMALTTIMTMIVQIPVVGAHGYVNMGDTVVLFSGLYLGKKHGGIIGGVGSALADVILGYAIYAPVTLVAKGLEGFLCGLIAEKVSGKKGNVIGTIIGGIVMVSGYFIGEIFMYGIQTSLAAVPANSLQATFGIVTSLLIYTAVKRSLDKSKI</sequence>
<feature type="transmembrane region" description="Helical" evidence="3">
    <location>
        <begin position="148"/>
        <end position="164"/>
    </location>
</feature>
<dbReference type="OrthoDB" id="411368at2"/>
<dbReference type="GO" id="GO:0016020">
    <property type="term" value="C:membrane"/>
    <property type="evidence" value="ECO:0007669"/>
    <property type="project" value="InterPro"/>
</dbReference>
<dbReference type="PANTHER" id="PTHR37815">
    <property type="entry name" value="UPF0397 PROTEIN BC_2624-RELATED"/>
    <property type="match status" value="1"/>
</dbReference>
<reference evidence="4" key="1">
    <citation type="thesis" date="2015" institute="Rutgers" country="The State University of New Jersey, 14 College Farm Rd., New Brunswick, NJ, USA">
        <title>Ammonia toxicity in bacteria and its implications for treatment of and resource recovery from highly nitrogenous organic wastes.</title>
        <authorList>
            <person name="Luther A.K."/>
        </authorList>
    </citation>
    <scope>NUCLEOTIDE SEQUENCE</scope>
    <source>
        <strain evidence="4">RT-10B</strain>
    </source>
</reference>
<accession>A0A2P7Q2Z0</accession>